<dbReference type="SMART" id="SM00809">
    <property type="entry name" value="Alpha_adaptinC2"/>
    <property type="match status" value="1"/>
</dbReference>
<name>A0A146LR51_LYGHE</name>
<dbReference type="SUPFAM" id="SSF89009">
    <property type="entry name" value="GAT-like domain"/>
    <property type="match status" value="1"/>
</dbReference>
<evidence type="ECO:0000256" key="2">
    <source>
        <dbReference type="ARBA" id="ARBA00004220"/>
    </source>
</evidence>
<dbReference type="GO" id="GO:0005802">
    <property type="term" value="C:trans-Golgi network"/>
    <property type="evidence" value="ECO:0007669"/>
    <property type="project" value="InterPro"/>
</dbReference>
<proteinExistence type="inferred from homology"/>
<feature type="domain" description="GAE" evidence="12">
    <location>
        <begin position="556"/>
        <end position="675"/>
    </location>
</feature>
<evidence type="ECO:0000256" key="4">
    <source>
        <dbReference type="ARBA" id="ARBA00022448"/>
    </source>
</evidence>
<dbReference type="InterPro" id="IPR038425">
    <property type="entry name" value="GAT_sf"/>
</dbReference>
<feature type="region of interest" description="Disordered" evidence="10">
    <location>
        <begin position="517"/>
        <end position="539"/>
    </location>
</feature>
<dbReference type="Gene3D" id="2.60.40.1230">
    <property type="match status" value="1"/>
</dbReference>
<dbReference type="SUPFAM" id="SSF49348">
    <property type="entry name" value="Clathrin adaptor appendage domain"/>
    <property type="match status" value="1"/>
</dbReference>
<dbReference type="SUPFAM" id="SSF48464">
    <property type="entry name" value="ENTH/VHS domain"/>
    <property type="match status" value="1"/>
</dbReference>
<evidence type="ECO:0000256" key="5">
    <source>
        <dbReference type="ARBA" id="ARBA00022753"/>
    </source>
</evidence>
<reference evidence="14" key="1">
    <citation type="journal article" date="2016" name="Gigascience">
        <title>De novo construction of an expanded transcriptome assembly for the western tarnished plant bug, Lygus hesperus.</title>
        <authorList>
            <person name="Tassone E.E."/>
            <person name="Geib S.M."/>
            <person name="Hall B."/>
            <person name="Fabrick J.A."/>
            <person name="Brent C.S."/>
            <person name="Hull J.J."/>
        </authorList>
    </citation>
    <scope>NUCLEOTIDE SEQUENCE</scope>
</reference>
<dbReference type="Pfam" id="PF18308">
    <property type="entry name" value="GGA_N-GAT"/>
    <property type="match status" value="1"/>
</dbReference>
<keyword evidence="9" id="KW-0472">Membrane</keyword>
<dbReference type="Gene3D" id="1.20.58.160">
    <property type="match status" value="1"/>
</dbReference>
<dbReference type="PROSITE" id="PS50909">
    <property type="entry name" value="GAT"/>
    <property type="match status" value="1"/>
</dbReference>
<dbReference type="Pfam" id="PF03127">
    <property type="entry name" value="GAT"/>
    <property type="match status" value="1"/>
</dbReference>
<keyword evidence="6" id="KW-0832">Ubl conjugation</keyword>
<gene>
    <name evidence="14" type="primary">Gga1</name>
    <name evidence="14" type="ORF">g.2642</name>
</gene>
<keyword evidence="4" id="KW-0813">Transport</keyword>
<dbReference type="GO" id="GO:0006893">
    <property type="term" value="P:Golgi to plasma membrane transport"/>
    <property type="evidence" value="ECO:0007669"/>
    <property type="project" value="TreeGrafter"/>
</dbReference>
<feature type="compositionally biased region" description="Low complexity" evidence="10">
    <location>
        <begin position="517"/>
        <end position="528"/>
    </location>
</feature>
<feature type="domain" description="GAT" evidence="13">
    <location>
        <begin position="171"/>
        <end position="297"/>
    </location>
</feature>
<dbReference type="GO" id="GO:0043130">
    <property type="term" value="F:ubiquitin binding"/>
    <property type="evidence" value="ECO:0007669"/>
    <property type="project" value="InterPro"/>
</dbReference>
<dbReference type="PROSITE" id="PS50180">
    <property type="entry name" value="GAE"/>
    <property type="match status" value="1"/>
</dbReference>
<evidence type="ECO:0000256" key="7">
    <source>
        <dbReference type="ARBA" id="ARBA00022927"/>
    </source>
</evidence>
<dbReference type="GO" id="GO:0031267">
    <property type="term" value="F:small GTPase binding"/>
    <property type="evidence" value="ECO:0007669"/>
    <property type="project" value="InterPro"/>
</dbReference>
<dbReference type="SMART" id="SM00288">
    <property type="entry name" value="VHS"/>
    <property type="match status" value="1"/>
</dbReference>
<feature type="compositionally biased region" description="Polar residues" evidence="10">
    <location>
        <begin position="451"/>
        <end position="461"/>
    </location>
</feature>
<evidence type="ECO:0000256" key="8">
    <source>
        <dbReference type="ARBA" id="ARBA00023034"/>
    </source>
</evidence>
<keyword evidence="8" id="KW-0333">Golgi apparatus</keyword>
<sequence length="679" mass="74922">MANQIDIITTSLEALIQRATNVNNQGPDTAAIDAFCGLVNREPECTQMAAKLITAKVHSLQEWEALQALLVLETCLKRCTNHFLFEVGKFRFLNELIKLVSPKYLGAHTPESVRRRVLELMHSWTLSFPKEIKIKEAYDMLKKQGVVKEDPIVQPQKETVASKHQASILQDEEKSQLLQKLLQSKNPQDLQAANRLIKTMVKEEERRNEEKWRNHMELETVVNNCRLLSEMLDSFQDGVTSEQELELIKELYNTCQNLRPALFKLATTNSDPGFCHDVLTVNDELGEVFARYNGLIKSHPSSLPSSTSQMLQPKADQPSSSLLDLSPSPTDKPTSSSKDLTDLGIDLSVNAASNDVDPHPNHTDILKDVFADNILPGIPPPLIQDQNQIGMKSLKPVQPTISVMKSQITLLTSSKPTGEVNVTPAKPKGFEELDLLSKMLMEQSLLTIASSTNAEGDSSSDSKAESLLPNPVTADPEPGDDDLMLNLSSWTSGSEKTADGNSVDDVTAKSLELPNLVTVNSSSNSTPLRKTEPAKEEKPLPLGDISLSIEAIRPSGIPPFLGLEERNGISTVIHLAKDCPRPDVSVYVVTTSSKNQSAVTNFLFQPIVPKFCRLRLLPPSSTALPPHNPFLPPAAITQVMLIASPTKEPIPLKFVVSYSMDEETFTEMCEIDRLLMTED</sequence>
<evidence type="ECO:0000256" key="6">
    <source>
        <dbReference type="ARBA" id="ARBA00022843"/>
    </source>
</evidence>
<evidence type="ECO:0000256" key="3">
    <source>
        <dbReference type="ARBA" id="ARBA00008099"/>
    </source>
</evidence>
<dbReference type="EMBL" id="GDHC01009462">
    <property type="protein sequence ID" value="JAQ09167.1"/>
    <property type="molecule type" value="Transcribed_RNA"/>
</dbReference>
<dbReference type="GO" id="GO:0034394">
    <property type="term" value="P:protein localization to cell surface"/>
    <property type="evidence" value="ECO:0007669"/>
    <property type="project" value="TreeGrafter"/>
</dbReference>
<dbReference type="Gene3D" id="1.25.40.90">
    <property type="match status" value="1"/>
</dbReference>
<evidence type="ECO:0000259" key="12">
    <source>
        <dbReference type="PROSITE" id="PS50180"/>
    </source>
</evidence>
<dbReference type="Pfam" id="PF02883">
    <property type="entry name" value="Alpha_adaptinC2"/>
    <property type="match status" value="1"/>
</dbReference>
<dbReference type="InterPro" id="IPR041198">
    <property type="entry name" value="GGA_N-GAT"/>
</dbReference>
<dbReference type="InterPro" id="IPR002014">
    <property type="entry name" value="VHS_dom"/>
</dbReference>
<evidence type="ECO:0000259" key="13">
    <source>
        <dbReference type="PROSITE" id="PS50909"/>
    </source>
</evidence>
<comment type="similarity">
    <text evidence="3">Belongs to the GGA protein family.</text>
</comment>
<evidence type="ECO:0000256" key="10">
    <source>
        <dbReference type="SAM" id="MobiDB-lite"/>
    </source>
</evidence>
<evidence type="ECO:0000256" key="9">
    <source>
        <dbReference type="ARBA" id="ARBA00023136"/>
    </source>
</evidence>
<dbReference type="PANTHER" id="PTHR45905">
    <property type="entry name" value="GOLGI-LOCALIZED, GAMMA-ADAPTIN EAR CONTAINING, ARF BINDING PROTEIN"/>
    <property type="match status" value="1"/>
</dbReference>
<dbReference type="GO" id="GO:0035091">
    <property type="term" value="F:phosphatidylinositol binding"/>
    <property type="evidence" value="ECO:0007669"/>
    <property type="project" value="InterPro"/>
</dbReference>
<accession>A0A146LR51</accession>
<dbReference type="Pfam" id="PF00790">
    <property type="entry name" value="VHS"/>
    <property type="match status" value="1"/>
</dbReference>
<dbReference type="InterPro" id="IPR008153">
    <property type="entry name" value="GAE_dom"/>
</dbReference>
<evidence type="ECO:0000256" key="1">
    <source>
        <dbReference type="ARBA" id="ARBA00004150"/>
    </source>
</evidence>
<dbReference type="Gene3D" id="1.20.5.170">
    <property type="match status" value="1"/>
</dbReference>
<evidence type="ECO:0000259" key="11">
    <source>
        <dbReference type="PROSITE" id="PS50179"/>
    </source>
</evidence>
<dbReference type="CDD" id="cd03567">
    <property type="entry name" value="VHS_GGA_metazoan"/>
    <property type="match status" value="1"/>
</dbReference>
<feature type="compositionally biased region" description="Low complexity" evidence="10">
    <location>
        <begin position="318"/>
        <end position="338"/>
    </location>
</feature>
<dbReference type="PROSITE" id="PS50179">
    <property type="entry name" value="VHS"/>
    <property type="match status" value="1"/>
</dbReference>
<dbReference type="PANTHER" id="PTHR45905:SF1">
    <property type="entry name" value="GOLGI-LOCALIZED, GAMMA-ADAPTIN EAR CONTAINING, ARF BINDING PROTEIN"/>
    <property type="match status" value="1"/>
</dbReference>
<evidence type="ECO:0000313" key="14">
    <source>
        <dbReference type="EMBL" id="JAQ09167.1"/>
    </source>
</evidence>
<keyword evidence="5" id="KW-0967">Endosome</keyword>
<dbReference type="InterPro" id="IPR008942">
    <property type="entry name" value="ENTH_VHS"/>
</dbReference>
<comment type="subcellular location">
    <subcellularLocation>
        <location evidence="2">Early endosome membrane</location>
        <topology evidence="2">Peripheral membrane protein</topology>
    </subcellularLocation>
    <subcellularLocation>
        <location evidence="1">Golgi apparatus</location>
        <location evidence="1">trans-Golgi network membrane</location>
        <topology evidence="1">Peripheral membrane protein</topology>
    </subcellularLocation>
</comment>
<feature type="compositionally biased region" description="Polar residues" evidence="10">
    <location>
        <begin position="486"/>
        <end position="495"/>
    </location>
</feature>
<feature type="region of interest" description="Disordered" evidence="10">
    <location>
        <begin position="451"/>
        <end position="503"/>
    </location>
</feature>
<protein>
    <submittedName>
        <fullName evidence="14">ADP-ribosylation factor-binding protein GGA1</fullName>
    </submittedName>
</protein>
<feature type="region of interest" description="Disordered" evidence="10">
    <location>
        <begin position="300"/>
        <end position="341"/>
    </location>
</feature>
<dbReference type="InterPro" id="IPR027422">
    <property type="entry name" value="GGA1-3"/>
</dbReference>
<dbReference type="InterPro" id="IPR008152">
    <property type="entry name" value="Clathrin_a/b/g-adaptin_app_Ig"/>
</dbReference>
<dbReference type="AlphaFoldDB" id="A0A146LR51"/>
<dbReference type="InterPro" id="IPR004152">
    <property type="entry name" value="GAT_dom"/>
</dbReference>
<feature type="compositionally biased region" description="Basic and acidic residues" evidence="10">
    <location>
        <begin position="529"/>
        <end position="539"/>
    </location>
</feature>
<organism evidence="14">
    <name type="scientific">Lygus hesperus</name>
    <name type="common">Western plant bug</name>
    <dbReference type="NCBI Taxonomy" id="30085"/>
    <lineage>
        <taxon>Eukaryota</taxon>
        <taxon>Metazoa</taxon>
        <taxon>Ecdysozoa</taxon>
        <taxon>Arthropoda</taxon>
        <taxon>Hexapoda</taxon>
        <taxon>Insecta</taxon>
        <taxon>Pterygota</taxon>
        <taxon>Neoptera</taxon>
        <taxon>Paraneoptera</taxon>
        <taxon>Hemiptera</taxon>
        <taxon>Heteroptera</taxon>
        <taxon>Panheteroptera</taxon>
        <taxon>Cimicomorpha</taxon>
        <taxon>Miridae</taxon>
        <taxon>Mirini</taxon>
        <taxon>Lygus</taxon>
    </lineage>
</organism>
<feature type="domain" description="VHS" evidence="11">
    <location>
        <begin position="19"/>
        <end position="149"/>
    </location>
</feature>
<dbReference type="InterPro" id="IPR013041">
    <property type="entry name" value="Clathrin_app_Ig-like_sf"/>
</dbReference>
<dbReference type="GO" id="GO:0006886">
    <property type="term" value="P:intracellular protein transport"/>
    <property type="evidence" value="ECO:0007669"/>
    <property type="project" value="InterPro"/>
</dbReference>
<keyword evidence="7" id="KW-0653">Protein transport</keyword>
<dbReference type="GO" id="GO:0031901">
    <property type="term" value="C:early endosome membrane"/>
    <property type="evidence" value="ECO:0007669"/>
    <property type="project" value="UniProtKB-SubCell"/>
</dbReference>